<evidence type="ECO:0000256" key="2">
    <source>
        <dbReference type="ARBA" id="ARBA00022694"/>
    </source>
</evidence>
<dbReference type="GO" id="GO:0016783">
    <property type="term" value="F:sulfurtransferase activity"/>
    <property type="evidence" value="ECO:0007669"/>
    <property type="project" value="TreeGrafter"/>
</dbReference>
<dbReference type="GO" id="GO:0005829">
    <property type="term" value="C:cytosol"/>
    <property type="evidence" value="ECO:0007669"/>
    <property type="project" value="TreeGrafter"/>
</dbReference>
<name>A0A8H5G6C8_9AGAR</name>
<gene>
    <name evidence="3" type="primary">NCS2</name>
    <name evidence="3" type="synonym">CTU2</name>
    <name evidence="4" type="ORF">D9756_003426</name>
</gene>
<comment type="function">
    <text evidence="3">Plays a central role in 2-thiolation of mcm(5)S(2)U at tRNA wobble positions of tRNA(Lys), tRNA(Glu) and tRNA(Gln). May act by forming a heterodimer with NCS6 that ligates sulfur from thiocarboxylated URM1 onto the uridine of tRNAs at wobble position. Prior mcm(5) tRNA modification by the elongator complex is required for 2-thiolation. May also be involved in protein urmylation.</text>
</comment>
<dbReference type="PANTHER" id="PTHR20882:SF14">
    <property type="entry name" value="CYTOPLASMIC TRNA 2-THIOLATION PROTEIN 2"/>
    <property type="match status" value="1"/>
</dbReference>
<dbReference type="UniPathway" id="UPA00988"/>
<keyword evidence="5" id="KW-1185">Reference proteome</keyword>
<dbReference type="GO" id="GO:0000049">
    <property type="term" value="F:tRNA binding"/>
    <property type="evidence" value="ECO:0007669"/>
    <property type="project" value="InterPro"/>
</dbReference>
<comment type="subcellular location">
    <subcellularLocation>
        <location evidence="3">Cytoplasm</location>
    </subcellularLocation>
</comment>
<dbReference type="AlphaFoldDB" id="A0A8H5G6C8"/>
<dbReference type="Gene3D" id="3.40.50.620">
    <property type="entry name" value="HUPs"/>
    <property type="match status" value="1"/>
</dbReference>
<comment type="pathway">
    <text evidence="3">tRNA modification; 5-methoxycarbonylmethyl-2-thiouridine-tRNA biosynthesis.</text>
</comment>
<dbReference type="OrthoDB" id="25129at2759"/>
<sequence length="489" mass="54490">MSSCGNPNVEGDSLMPKRPKYDRSKACVKCKLNTGNIVIRHAVYCKECFFPLISIRFRRTLESHVNPTPQLHRRKGLKASGNLLVGFSGGLGSSVLLDLIYKTYLTPNERQEGDQNPNGGCPWPNVFVASVDISGALNAAPTSSNINFQQVVESYSSNFKCISLKLEDAFDLIWWKEIGGYESQTRGFDIVNEEILLRALSDDSSSPAEYLRTYISSLPTSTAVANGIQNLIRMLLLYTAASKRCSHLLLGTSLTSLSISLISSISQGGGYSVKEEAYEEWSYRKNQETINQSVRVIRPLRDLGTKECAFWAWWCRLKIVRKHRYLGGRQDIAALTRDFIVGLEKDYPSTVSAIARTCSKLTTKEDSDAKCLMCGRPVQAGIQDWKHKISIRSYSDVNTDDELPQHVRRPPEAPQSQDIRAFDAITSRLCYACHTTWTSKGIRGGTTKGTDIPAPVWVNAHPTNGELWTRKRLGVEEMHAAIADSLLDP</sequence>
<comment type="caution">
    <text evidence="4">The sequence shown here is derived from an EMBL/GenBank/DDBJ whole genome shotgun (WGS) entry which is preliminary data.</text>
</comment>
<dbReference type="GO" id="GO:0032447">
    <property type="term" value="P:protein urmylation"/>
    <property type="evidence" value="ECO:0007669"/>
    <property type="project" value="UniProtKB-UniRule"/>
</dbReference>
<evidence type="ECO:0000256" key="3">
    <source>
        <dbReference type="HAMAP-Rule" id="MF_03054"/>
    </source>
</evidence>
<dbReference type="SUPFAM" id="SSF52402">
    <property type="entry name" value="Adenine nucleotide alpha hydrolases-like"/>
    <property type="match status" value="1"/>
</dbReference>
<evidence type="ECO:0000256" key="1">
    <source>
        <dbReference type="ARBA" id="ARBA00022490"/>
    </source>
</evidence>
<dbReference type="EMBL" id="JAACJO010000004">
    <property type="protein sequence ID" value="KAF5359156.1"/>
    <property type="molecule type" value="Genomic_DNA"/>
</dbReference>
<proteinExistence type="inferred from homology"/>
<reference evidence="4 5" key="1">
    <citation type="journal article" date="2020" name="ISME J.">
        <title>Uncovering the hidden diversity of litter-decomposition mechanisms in mushroom-forming fungi.</title>
        <authorList>
            <person name="Floudas D."/>
            <person name="Bentzer J."/>
            <person name="Ahren D."/>
            <person name="Johansson T."/>
            <person name="Persson P."/>
            <person name="Tunlid A."/>
        </authorList>
    </citation>
    <scope>NUCLEOTIDE SEQUENCE [LARGE SCALE GENOMIC DNA]</scope>
    <source>
        <strain evidence="4 5">CBS 146.42</strain>
    </source>
</reference>
<dbReference type="PANTHER" id="PTHR20882">
    <property type="entry name" value="CYTOPLASMIC TRNA 2-THIOLATION PROTEIN 2"/>
    <property type="match status" value="1"/>
</dbReference>
<evidence type="ECO:0000313" key="5">
    <source>
        <dbReference type="Proteomes" id="UP000559027"/>
    </source>
</evidence>
<comment type="similarity">
    <text evidence="3">Belongs to the CTU2/NCS2 family.</text>
</comment>
<protein>
    <recommendedName>
        <fullName evidence="3">Cytoplasmic tRNA 2-thiolation protein 2</fullName>
    </recommendedName>
</protein>
<keyword evidence="1 3" id="KW-0963">Cytoplasm</keyword>
<dbReference type="GO" id="GO:0002143">
    <property type="term" value="P:tRNA wobble position uridine thiolation"/>
    <property type="evidence" value="ECO:0007669"/>
    <property type="project" value="TreeGrafter"/>
</dbReference>
<dbReference type="Pfam" id="PF10288">
    <property type="entry name" value="CTU2"/>
    <property type="match status" value="1"/>
</dbReference>
<keyword evidence="2 3" id="KW-0819">tRNA processing</keyword>
<organism evidence="4 5">
    <name type="scientific">Leucocoprinus leucothites</name>
    <dbReference type="NCBI Taxonomy" id="201217"/>
    <lineage>
        <taxon>Eukaryota</taxon>
        <taxon>Fungi</taxon>
        <taxon>Dikarya</taxon>
        <taxon>Basidiomycota</taxon>
        <taxon>Agaricomycotina</taxon>
        <taxon>Agaricomycetes</taxon>
        <taxon>Agaricomycetidae</taxon>
        <taxon>Agaricales</taxon>
        <taxon>Agaricineae</taxon>
        <taxon>Agaricaceae</taxon>
        <taxon>Leucocoprinus</taxon>
    </lineage>
</organism>
<dbReference type="GO" id="GO:0016779">
    <property type="term" value="F:nucleotidyltransferase activity"/>
    <property type="evidence" value="ECO:0007669"/>
    <property type="project" value="UniProtKB-UniRule"/>
</dbReference>
<dbReference type="HAMAP" id="MF_03054">
    <property type="entry name" value="CTU2"/>
    <property type="match status" value="1"/>
</dbReference>
<evidence type="ECO:0000313" key="4">
    <source>
        <dbReference type="EMBL" id="KAF5359156.1"/>
    </source>
</evidence>
<dbReference type="InterPro" id="IPR019407">
    <property type="entry name" value="CTU2"/>
</dbReference>
<dbReference type="InterPro" id="IPR014729">
    <property type="entry name" value="Rossmann-like_a/b/a_fold"/>
</dbReference>
<accession>A0A8H5G6C8</accession>
<dbReference type="Proteomes" id="UP000559027">
    <property type="component" value="Unassembled WGS sequence"/>
</dbReference>